<dbReference type="EMBL" id="AGBF01000119">
    <property type="protein sequence ID" value="EGX56853.1"/>
    <property type="molecule type" value="Genomic_DNA"/>
</dbReference>
<dbReference type="Proteomes" id="UP000004217">
    <property type="component" value="Unassembled WGS sequence"/>
</dbReference>
<organism evidence="1 2">
    <name type="scientific">Streptomyces zinciresistens K42</name>
    <dbReference type="NCBI Taxonomy" id="700597"/>
    <lineage>
        <taxon>Bacteria</taxon>
        <taxon>Bacillati</taxon>
        <taxon>Actinomycetota</taxon>
        <taxon>Actinomycetes</taxon>
        <taxon>Kitasatosporales</taxon>
        <taxon>Streptomycetaceae</taxon>
        <taxon>Streptomyces</taxon>
    </lineage>
</organism>
<protein>
    <recommendedName>
        <fullName evidence="3">Immediate-early protein 2</fullName>
    </recommendedName>
</protein>
<evidence type="ECO:0000313" key="1">
    <source>
        <dbReference type="EMBL" id="EGX56853.1"/>
    </source>
</evidence>
<dbReference type="AlphaFoldDB" id="G2GI14"/>
<dbReference type="InterPro" id="IPR023393">
    <property type="entry name" value="START-like_dom_sf"/>
</dbReference>
<keyword evidence="2" id="KW-1185">Reference proteome</keyword>
<dbReference type="Gene3D" id="3.30.530.20">
    <property type="match status" value="1"/>
</dbReference>
<evidence type="ECO:0008006" key="3">
    <source>
        <dbReference type="Google" id="ProtNLM"/>
    </source>
</evidence>
<dbReference type="CDD" id="cd07812">
    <property type="entry name" value="SRPBCC"/>
    <property type="match status" value="1"/>
</dbReference>
<comment type="caution">
    <text evidence="1">The sequence shown here is derived from an EMBL/GenBank/DDBJ whole genome shotgun (WGS) entry which is preliminary data.</text>
</comment>
<proteinExistence type="predicted"/>
<dbReference type="RefSeq" id="WP_007500264.1">
    <property type="nucleotide sequence ID" value="NZ_AGBF01000119.1"/>
</dbReference>
<dbReference type="PATRIC" id="fig|700597.3.peg.5060"/>
<evidence type="ECO:0000313" key="2">
    <source>
        <dbReference type="Proteomes" id="UP000004217"/>
    </source>
</evidence>
<gene>
    <name evidence="1" type="ORF">SZN_25769</name>
</gene>
<dbReference type="OrthoDB" id="4823586at2"/>
<name>G2GI14_9ACTN</name>
<dbReference type="SUPFAM" id="SSF55961">
    <property type="entry name" value="Bet v1-like"/>
    <property type="match status" value="1"/>
</dbReference>
<reference evidence="1 2" key="1">
    <citation type="submission" date="2011-08" db="EMBL/GenBank/DDBJ databases">
        <authorList>
            <person name="Lin Y."/>
            <person name="Hao X."/>
            <person name="Johnstone L."/>
            <person name="Miller S.J."/>
            <person name="Wei G."/>
            <person name="Rensing C."/>
        </authorList>
    </citation>
    <scope>NUCLEOTIDE SEQUENCE [LARGE SCALE GENOMIC DNA]</scope>
    <source>
        <strain evidence="1 2">K42</strain>
    </source>
</reference>
<sequence>MANFLLERTVALPLDEAWRRLTRWPRHAEAVPLTRIRVTTAEPTHQGTRFVARSGIGPLSFDDPMEVTEWHPPRDGAPGRCRLEKRGRVMTGWAELEVHPAPEDRTRVLWREEIHVRSVPAGLDGLVRRTSYVVFGRAVDRLLRTA</sequence>
<accession>G2GI14</accession>